<dbReference type="InterPro" id="IPR023214">
    <property type="entry name" value="HAD_sf"/>
</dbReference>
<dbReference type="Pfam" id="PF08282">
    <property type="entry name" value="Hydrolase_3"/>
    <property type="match status" value="1"/>
</dbReference>
<comment type="caution">
    <text evidence="1">The sequence shown here is derived from an EMBL/GenBank/DDBJ whole genome shotgun (WGS) entry which is preliminary data.</text>
</comment>
<dbReference type="NCBIfam" id="TIGR01484">
    <property type="entry name" value="HAD-SF-IIB"/>
    <property type="match status" value="1"/>
</dbReference>
<evidence type="ECO:0000313" key="2">
    <source>
        <dbReference type="Proteomes" id="UP000284751"/>
    </source>
</evidence>
<dbReference type="Proteomes" id="UP000284751">
    <property type="component" value="Unassembled WGS sequence"/>
</dbReference>
<dbReference type="PANTHER" id="PTHR10000">
    <property type="entry name" value="PHOSPHOSERINE PHOSPHATASE"/>
    <property type="match status" value="1"/>
</dbReference>
<organism evidence="1 2">
    <name type="scientific">[Clostridium] leptum</name>
    <dbReference type="NCBI Taxonomy" id="1535"/>
    <lineage>
        <taxon>Bacteria</taxon>
        <taxon>Bacillati</taxon>
        <taxon>Bacillota</taxon>
        <taxon>Clostridia</taxon>
        <taxon>Eubacteriales</taxon>
        <taxon>Oscillospiraceae</taxon>
        <taxon>Oscillospiraceae incertae sedis</taxon>
    </lineage>
</organism>
<dbReference type="InterPro" id="IPR006379">
    <property type="entry name" value="HAD-SF_hydro_IIB"/>
</dbReference>
<evidence type="ECO:0000313" key="1">
    <source>
        <dbReference type="EMBL" id="RGQ42394.1"/>
    </source>
</evidence>
<dbReference type="InterPro" id="IPR036412">
    <property type="entry name" value="HAD-like_sf"/>
</dbReference>
<dbReference type="GO" id="GO:0005829">
    <property type="term" value="C:cytosol"/>
    <property type="evidence" value="ECO:0007669"/>
    <property type="project" value="TreeGrafter"/>
</dbReference>
<reference evidence="1 2" key="1">
    <citation type="submission" date="2018-08" db="EMBL/GenBank/DDBJ databases">
        <title>A genome reference for cultivated species of the human gut microbiota.</title>
        <authorList>
            <person name="Zou Y."/>
            <person name="Xue W."/>
            <person name="Luo G."/>
        </authorList>
    </citation>
    <scope>NUCLEOTIDE SEQUENCE [LARGE SCALE GENOMIC DNA]</scope>
    <source>
        <strain evidence="1 2">AF28-26</strain>
    </source>
</reference>
<dbReference type="Gene3D" id="3.30.1240.10">
    <property type="match status" value="1"/>
</dbReference>
<dbReference type="SFLD" id="SFLDS00003">
    <property type="entry name" value="Haloacid_Dehalogenase"/>
    <property type="match status" value="1"/>
</dbReference>
<gene>
    <name evidence="1" type="ORF">DWY99_04725</name>
</gene>
<dbReference type="EMBL" id="QRTC01000012">
    <property type="protein sequence ID" value="RGQ42394.1"/>
    <property type="molecule type" value="Genomic_DNA"/>
</dbReference>
<dbReference type="SUPFAM" id="SSF56784">
    <property type="entry name" value="HAD-like"/>
    <property type="match status" value="1"/>
</dbReference>
<dbReference type="Gene3D" id="3.40.50.1000">
    <property type="entry name" value="HAD superfamily/HAD-like"/>
    <property type="match status" value="1"/>
</dbReference>
<name>A0A412AZ42_9FIRM</name>
<proteinExistence type="predicted"/>
<dbReference type="SFLD" id="SFLDG01140">
    <property type="entry name" value="C2.B:_Phosphomannomutase_and_P"/>
    <property type="match status" value="1"/>
</dbReference>
<dbReference type="PANTHER" id="PTHR10000:SF8">
    <property type="entry name" value="HAD SUPERFAMILY HYDROLASE-LIKE, TYPE 3"/>
    <property type="match status" value="1"/>
</dbReference>
<sequence length="274" mass="30459">MKTLYVSDLDGTLLTPEKEISKASADILNHLIQKGLLFTVATARSPATACEILSNLKLKLPGILLNGAVLYDFQKKRFAGSAPMSYEAASKALAVYRQAGRMPFLYTLEDDEICVSYERFGHPAEERFCQERKVKAYKRFEQRELVLSPKDVPIYFTMMDKKTVVEPLYRKIQQIPELKAAFYHDNYEDVYFLEVFSSQASKSLAVLRLKKMLGAGRVVAFGDNGNDVDMLAAADVGCAVGNASPEAKAAADQIIGSNTEDGVAEYLRPLMDKM</sequence>
<dbReference type="GO" id="GO:0000287">
    <property type="term" value="F:magnesium ion binding"/>
    <property type="evidence" value="ECO:0007669"/>
    <property type="project" value="TreeGrafter"/>
</dbReference>
<dbReference type="GO" id="GO:0016791">
    <property type="term" value="F:phosphatase activity"/>
    <property type="evidence" value="ECO:0007669"/>
    <property type="project" value="TreeGrafter"/>
</dbReference>
<accession>A0A412AZ42</accession>
<dbReference type="AlphaFoldDB" id="A0A412AZ42"/>
<protein>
    <submittedName>
        <fullName evidence="1">HAD family phosphatase</fullName>
    </submittedName>
</protein>